<feature type="domain" description="CAAX prenyl protease 2/Lysostaphin resistance protein A-like" evidence="2">
    <location>
        <begin position="101"/>
        <end position="191"/>
    </location>
</feature>
<dbReference type="RefSeq" id="WP_105214769.1">
    <property type="nucleotide sequence ID" value="NZ_CP027062.1"/>
</dbReference>
<evidence type="ECO:0000313" key="4">
    <source>
        <dbReference type="Proteomes" id="UP000238442"/>
    </source>
</evidence>
<organism evidence="3 4">
    <name type="scientific">Pukyongia salina</name>
    <dbReference type="NCBI Taxonomy" id="2094025"/>
    <lineage>
        <taxon>Bacteria</taxon>
        <taxon>Pseudomonadati</taxon>
        <taxon>Bacteroidota</taxon>
        <taxon>Flavobacteriia</taxon>
        <taxon>Flavobacteriales</taxon>
        <taxon>Flavobacteriaceae</taxon>
        <taxon>Pukyongia</taxon>
    </lineage>
</organism>
<gene>
    <name evidence="3" type="ORF">C5O00_02875</name>
</gene>
<feature type="transmembrane region" description="Helical" evidence="1">
    <location>
        <begin position="34"/>
        <end position="51"/>
    </location>
</feature>
<dbReference type="EMBL" id="CP027062">
    <property type="protein sequence ID" value="AVI50167.1"/>
    <property type="molecule type" value="Genomic_DNA"/>
</dbReference>
<keyword evidence="1" id="KW-0472">Membrane</keyword>
<dbReference type="GO" id="GO:0080120">
    <property type="term" value="P:CAAX-box protein maturation"/>
    <property type="evidence" value="ECO:0007669"/>
    <property type="project" value="UniProtKB-ARBA"/>
</dbReference>
<protein>
    <recommendedName>
        <fullName evidence="2">CAAX prenyl protease 2/Lysostaphin resistance protein A-like domain-containing protein</fullName>
    </recommendedName>
</protein>
<evidence type="ECO:0000256" key="1">
    <source>
        <dbReference type="SAM" id="Phobius"/>
    </source>
</evidence>
<feature type="transmembrane region" description="Helical" evidence="1">
    <location>
        <begin position="138"/>
        <end position="154"/>
    </location>
</feature>
<dbReference type="InterPro" id="IPR003675">
    <property type="entry name" value="Rce1/LyrA-like_dom"/>
</dbReference>
<dbReference type="AlphaFoldDB" id="A0A2S0HU14"/>
<keyword evidence="1" id="KW-0812">Transmembrane</keyword>
<dbReference type="GO" id="GO:0004175">
    <property type="term" value="F:endopeptidase activity"/>
    <property type="evidence" value="ECO:0007669"/>
    <property type="project" value="UniProtKB-ARBA"/>
</dbReference>
<sequence>MQDKITSKRRIFEILAVTLTAGGKFLFMDYLDLRLPYVIAAVIGWSLYIIVRSRHQKGILSYWGFRKDNFLKTVKLLWPFALASVLVFLIIGAYQGTLNPSWHILPILITYPLWGIIQQFLIIGLISGNLHDMERPDLNKYVVIVFSAIIFSIVHFPSFWLMTGTFLLALFYGLIYLRIRNIYALGIFHGWLGAIFYYTVVGTDPFEEAFLVWIQ</sequence>
<dbReference type="KEGG" id="aue:C5O00_02875"/>
<evidence type="ECO:0000259" key="2">
    <source>
        <dbReference type="Pfam" id="PF02517"/>
    </source>
</evidence>
<accession>A0A2S0HU14</accession>
<feature type="transmembrane region" description="Helical" evidence="1">
    <location>
        <begin position="76"/>
        <end position="96"/>
    </location>
</feature>
<dbReference type="Pfam" id="PF02517">
    <property type="entry name" value="Rce1-like"/>
    <property type="match status" value="1"/>
</dbReference>
<dbReference type="Proteomes" id="UP000238442">
    <property type="component" value="Chromosome"/>
</dbReference>
<keyword evidence="4" id="KW-1185">Reference proteome</keyword>
<dbReference type="OrthoDB" id="1115671at2"/>
<feature type="transmembrane region" description="Helical" evidence="1">
    <location>
        <begin position="12"/>
        <end position="28"/>
    </location>
</feature>
<feature type="transmembrane region" description="Helical" evidence="1">
    <location>
        <begin position="182"/>
        <end position="200"/>
    </location>
</feature>
<feature type="transmembrane region" description="Helical" evidence="1">
    <location>
        <begin position="102"/>
        <end position="126"/>
    </location>
</feature>
<name>A0A2S0HU14_9FLAO</name>
<reference evidence="3 4" key="1">
    <citation type="submission" date="2018-02" db="EMBL/GenBank/DDBJ databases">
        <title>Genomic analysis of the strain RR4-38 isolated from a seawater recirculating aquaculture system.</title>
        <authorList>
            <person name="Kim Y.-S."/>
            <person name="Jang Y.H."/>
            <person name="Kim K.-H."/>
        </authorList>
    </citation>
    <scope>NUCLEOTIDE SEQUENCE [LARGE SCALE GENOMIC DNA]</scope>
    <source>
        <strain evidence="3 4">RR4-38</strain>
    </source>
</reference>
<proteinExistence type="predicted"/>
<keyword evidence="1" id="KW-1133">Transmembrane helix</keyword>
<evidence type="ECO:0000313" key="3">
    <source>
        <dbReference type="EMBL" id="AVI50167.1"/>
    </source>
</evidence>